<protein>
    <recommendedName>
        <fullName evidence="3">HNH nuclease domain-containing protein</fullName>
    </recommendedName>
</protein>
<organism evidence="1 2">
    <name type="scientific">Trametes cubensis</name>
    <dbReference type="NCBI Taxonomy" id="1111947"/>
    <lineage>
        <taxon>Eukaryota</taxon>
        <taxon>Fungi</taxon>
        <taxon>Dikarya</taxon>
        <taxon>Basidiomycota</taxon>
        <taxon>Agaricomycotina</taxon>
        <taxon>Agaricomycetes</taxon>
        <taxon>Polyporales</taxon>
        <taxon>Polyporaceae</taxon>
        <taxon>Trametes</taxon>
    </lineage>
</organism>
<sequence>MTALPPATEVAHLLIDGPTSTPFSAYRTIVLPAEKAALSKGNKANLIHVRIVGYLLLHPPSQAARRTLSLEIVACGRTNLNERHEAVFDLGAMYLRHFICIFRKSRGKTPTPSSHPSRPSFDRAMEECRQDLQRTPRNHTNAKASALVRDNYRCMVTGVPDLDAMSLNLTSPTPDGNFARKRVVPPLYSWLSESLIEWKSLQEHEAATVWTILNRFGYEDISAELGSAAQGANLHRLENILTLDAKIHHLFNTLRMWFEAVEGQPNCYNIELAPNMARPFFIPRRVQFVSHHPELPLPSPRYLEVHAACCRIAHMSGAADYLDLIYRHMEELKVLANNGASADVLSFALHRRLAVAEPV</sequence>
<gene>
    <name evidence="1" type="ORF">ONZ51_g848</name>
</gene>
<evidence type="ECO:0008006" key="3">
    <source>
        <dbReference type="Google" id="ProtNLM"/>
    </source>
</evidence>
<dbReference type="AlphaFoldDB" id="A0AAD7U3Y0"/>
<comment type="caution">
    <text evidence="1">The sequence shown here is derived from an EMBL/GenBank/DDBJ whole genome shotgun (WGS) entry which is preliminary data.</text>
</comment>
<dbReference type="Proteomes" id="UP001215151">
    <property type="component" value="Unassembled WGS sequence"/>
</dbReference>
<evidence type="ECO:0000313" key="2">
    <source>
        <dbReference type="Proteomes" id="UP001215151"/>
    </source>
</evidence>
<accession>A0AAD7U3Y0</accession>
<reference evidence="1" key="1">
    <citation type="submission" date="2022-11" db="EMBL/GenBank/DDBJ databases">
        <title>Genome Sequence of Cubamyces cubensis.</title>
        <authorList>
            <person name="Buettner E."/>
        </authorList>
    </citation>
    <scope>NUCLEOTIDE SEQUENCE</scope>
    <source>
        <strain evidence="1">MPL-01</strain>
    </source>
</reference>
<evidence type="ECO:0000313" key="1">
    <source>
        <dbReference type="EMBL" id="KAJ8496825.1"/>
    </source>
</evidence>
<name>A0AAD7U3Y0_9APHY</name>
<dbReference type="EMBL" id="JAPEVG010000011">
    <property type="protein sequence ID" value="KAJ8496825.1"/>
    <property type="molecule type" value="Genomic_DNA"/>
</dbReference>
<proteinExistence type="predicted"/>
<keyword evidence="2" id="KW-1185">Reference proteome</keyword>